<dbReference type="GO" id="GO:0043041">
    <property type="term" value="P:amino acid activation for nonribosomal peptide biosynthetic process"/>
    <property type="evidence" value="ECO:0007669"/>
    <property type="project" value="TreeGrafter"/>
</dbReference>
<comment type="caution">
    <text evidence="6">The sequence shown here is derived from an EMBL/GenBank/DDBJ whole genome shotgun (WGS) entry which is preliminary data.</text>
</comment>
<comment type="similarity">
    <text evidence="4">Belongs to the NRP synthetase family.</text>
</comment>
<organism evidence="6 7">
    <name type="scientific">Penicillium brevicompactum</name>
    <dbReference type="NCBI Taxonomy" id="5074"/>
    <lineage>
        <taxon>Eukaryota</taxon>
        <taxon>Fungi</taxon>
        <taxon>Dikarya</taxon>
        <taxon>Ascomycota</taxon>
        <taxon>Pezizomycotina</taxon>
        <taxon>Eurotiomycetes</taxon>
        <taxon>Eurotiomycetidae</taxon>
        <taxon>Eurotiales</taxon>
        <taxon>Aspergillaceae</taxon>
        <taxon>Penicillium</taxon>
    </lineage>
</organism>
<dbReference type="GO" id="GO:0044550">
    <property type="term" value="P:secondary metabolite biosynthetic process"/>
    <property type="evidence" value="ECO:0007669"/>
    <property type="project" value="TreeGrafter"/>
</dbReference>
<dbReference type="GO" id="GO:0016874">
    <property type="term" value="F:ligase activity"/>
    <property type="evidence" value="ECO:0007669"/>
    <property type="project" value="UniProtKB-KW"/>
</dbReference>
<dbReference type="InterPro" id="IPR000873">
    <property type="entry name" value="AMP-dep_synth/lig_dom"/>
</dbReference>
<dbReference type="GO" id="GO:0005737">
    <property type="term" value="C:cytoplasm"/>
    <property type="evidence" value="ECO:0007669"/>
    <property type="project" value="TreeGrafter"/>
</dbReference>
<dbReference type="InterPro" id="IPR036736">
    <property type="entry name" value="ACP-like_sf"/>
</dbReference>
<dbReference type="Gene3D" id="3.30.300.30">
    <property type="match status" value="1"/>
</dbReference>
<dbReference type="Gene3D" id="3.30.559.30">
    <property type="entry name" value="Nonribosomal peptide synthetase, condensation domain"/>
    <property type="match status" value="1"/>
</dbReference>
<dbReference type="Gene3D" id="3.40.50.12780">
    <property type="entry name" value="N-terminal domain of ligase-like"/>
    <property type="match status" value="1"/>
</dbReference>
<evidence type="ECO:0000313" key="6">
    <source>
        <dbReference type="EMBL" id="KAJ5329427.1"/>
    </source>
</evidence>
<evidence type="ECO:0000256" key="4">
    <source>
        <dbReference type="ARBA" id="ARBA00029454"/>
    </source>
</evidence>
<dbReference type="Gene3D" id="3.30.559.10">
    <property type="entry name" value="Chloramphenicol acetyltransferase-like domain"/>
    <property type="match status" value="1"/>
</dbReference>
<dbReference type="GO" id="GO:0031177">
    <property type="term" value="F:phosphopantetheine binding"/>
    <property type="evidence" value="ECO:0007669"/>
    <property type="project" value="TreeGrafter"/>
</dbReference>
<dbReference type="SUPFAM" id="SSF52777">
    <property type="entry name" value="CoA-dependent acyltransferases"/>
    <property type="match status" value="2"/>
</dbReference>
<dbReference type="PANTHER" id="PTHR45527:SF3">
    <property type="entry name" value="SIDEROPHORE SYNTHETASE (EUROFUNG)"/>
    <property type="match status" value="1"/>
</dbReference>
<dbReference type="Pfam" id="PF00550">
    <property type="entry name" value="PP-binding"/>
    <property type="match status" value="1"/>
</dbReference>
<name>A0A9W9Q911_PENBR</name>
<sequence length="1284" mass="141131">MFDTALCKKGQNDLFLGTSHPRTTVTLPVSVTFPVSINASAVLKLAWASTSAVYNNPQDVSFRLYGLDSNAVEPVETCHVALDPDQGVVDALLAISLDENKKHPSTPLSPNIEHALVIRDDLSESETLPFKTPHKERCSVVTVTMENPHNVSEIQATMPADVTFVRMVISQFAYAMRTIVEISAEAAHVVRVRHLQEVCPEGMLKLSEWNSKSPRREEGICVHDLIERQSQKQPHTMAVCAWDGNWTYEELAQNAYSLGQKLLGCGISRGKCVGLLLHKSKWTPLLMLAVLKSGCAFVLLNPARPAAYLASICAALKMETVVYSAGEESLVKNLGVTNIVSVLGLEEHVVNTRDLLLCRDYSTDSEPGQAMYACFTSGSTGRSKGFTVDHAAFCSGLNEYIKAVGLTQESRVFQFAPYDFAVAITDHLAPLTMGACVCIPSEEQLQHDLESVIDELQANWLKLTPSLARILDPARVSSVKKLLFVGEESLESDLQKWLGHGVDLYGLYGQSENAKGTMVARRGEGSDPRNIGFPFAAVGWIVDPQNVHRLMPIGAEGELLLESPSLAQGYIGDEAETQGTFLGAPSWLKQVRPHGSGCRFLRTGDLFKYDSGDGSFCLIGRKGNRVKIRGQRLELGQVESHLRECLPTVNLAIATVIQQEGEEPMLVAFIADAERQNEETLDNDLFPPPTEYSRLRGRDALVKLRRVIPSFMVPTTIIPIGVIPRTTTGKVHRRQLHEQASELSRTQLLAYVSARPCYRAPQSEAEGKLQRACGQTLQIDPDSVGMNDNFIDLGGNSLTARQLVSVARADGLHIKLSQVLQQSTLAALADSENQSLLESEVSCADTDPFRKLREDVLREGIAGVDMHTVEDVLPTLFSQMTCARDQCVDFMVFRVDGFLDRKRLSEAWAVLIKRLPILRTVFPKFHGRNIQLVLREIADSYTVVEVPIGDTTECVAQAICKTGLEDHYRVDRPVVQLTLVQAMAGPQVSALVLRLCHAQYDGMCLEPLVRALLSAYHNPSIEVESDFTAYTRTCSQLRVPEAFLFWRHLLTGASPTQLGARDNGAQHDASLQSQRFFYSRDIPNIPSPAGITQATCVKAAWSWVLRHEVEKEDVVFGQLGSCRASVPLPAVGSIIGPCMNITPVRVQYRAGITGRDLLHAIQSNHALAMDFDLIGMDDIVETCTSWPAGTEPDTVIIHENFKVEWDVVDGDLQCRKIAAHFSTHPSKTSFLITLPSEKGLKATLMASMDLTKSRADGIMDMFSSALIHLLSFPDAILDSGSVGI</sequence>
<reference evidence="6" key="2">
    <citation type="journal article" date="2023" name="IMA Fungus">
        <title>Comparative genomic study of the Penicillium genus elucidates a diverse pangenome and 15 lateral gene transfer events.</title>
        <authorList>
            <person name="Petersen C."/>
            <person name="Sorensen T."/>
            <person name="Nielsen M.R."/>
            <person name="Sondergaard T.E."/>
            <person name="Sorensen J.L."/>
            <person name="Fitzpatrick D.A."/>
            <person name="Frisvad J.C."/>
            <person name="Nielsen K.L."/>
        </authorList>
    </citation>
    <scope>NUCLEOTIDE SEQUENCE</scope>
    <source>
        <strain evidence="6">IBT 35673</strain>
    </source>
</reference>
<evidence type="ECO:0000256" key="1">
    <source>
        <dbReference type="ARBA" id="ARBA00022450"/>
    </source>
</evidence>
<dbReference type="SUPFAM" id="SSF47336">
    <property type="entry name" value="ACP-like"/>
    <property type="match status" value="1"/>
</dbReference>
<protein>
    <submittedName>
        <fullName evidence="6">Nonribosomal peptide synthase</fullName>
    </submittedName>
</protein>
<keyword evidence="1" id="KW-0596">Phosphopantetheine</keyword>
<dbReference type="Gene3D" id="1.10.1200.10">
    <property type="entry name" value="ACP-like"/>
    <property type="match status" value="1"/>
</dbReference>
<dbReference type="CDD" id="cd05918">
    <property type="entry name" value="A_NRPS_SidN3_like"/>
    <property type="match status" value="1"/>
</dbReference>
<dbReference type="InterPro" id="IPR042099">
    <property type="entry name" value="ANL_N_sf"/>
</dbReference>
<proteinExistence type="inferred from homology"/>
<gene>
    <name evidence="6" type="ORF">N7452_009817</name>
</gene>
<keyword evidence="2" id="KW-0597">Phosphoprotein</keyword>
<dbReference type="InterPro" id="IPR023213">
    <property type="entry name" value="CAT-like_dom_sf"/>
</dbReference>
<dbReference type="InterPro" id="IPR001242">
    <property type="entry name" value="Condensation_dom"/>
</dbReference>
<evidence type="ECO:0000256" key="3">
    <source>
        <dbReference type="ARBA" id="ARBA00022598"/>
    </source>
</evidence>
<feature type="domain" description="Carrier" evidence="5">
    <location>
        <begin position="760"/>
        <end position="836"/>
    </location>
</feature>
<dbReference type="EMBL" id="JAPZBQ010000005">
    <property type="protein sequence ID" value="KAJ5329427.1"/>
    <property type="molecule type" value="Genomic_DNA"/>
</dbReference>
<dbReference type="InterPro" id="IPR045851">
    <property type="entry name" value="AMP-bd_C_sf"/>
</dbReference>
<evidence type="ECO:0000256" key="2">
    <source>
        <dbReference type="ARBA" id="ARBA00022553"/>
    </source>
</evidence>
<dbReference type="PROSITE" id="PS50075">
    <property type="entry name" value="CARRIER"/>
    <property type="match status" value="1"/>
</dbReference>
<keyword evidence="3" id="KW-0436">Ligase</keyword>
<evidence type="ECO:0000313" key="7">
    <source>
        <dbReference type="Proteomes" id="UP001147695"/>
    </source>
</evidence>
<accession>A0A9W9Q911</accession>
<dbReference type="PANTHER" id="PTHR45527">
    <property type="entry name" value="NONRIBOSOMAL PEPTIDE SYNTHETASE"/>
    <property type="match status" value="1"/>
</dbReference>
<dbReference type="InterPro" id="IPR009081">
    <property type="entry name" value="PP-bd_ACP"/>
</dbReference>
<dbReference type="Proteomes" id="UP001147695">
    <property type="component" value="Unassembled WGS sequence"/>
</dbReference>
<evidence type="ECO:0000259" key="5">
    <source>
        <dbReference type="PROSITE" id="PS50075"/>
    </source>
</evidence>
<dbReference type="Pfam" id="PF00501">
    <property type="entry name" value="AMP-binding"/>
    <property type="match status" value="1"/>
</dbReference>
<dbReference type="SUPFAM" id="SSF56801">
    <property type="entry name" value="Acetyl-CoA synthetase-like"/>
    <property type="match status" value="1"/>
</dbReference>
<reference evidence="6" key="1">
    <citation type="submission" date="2022-12" db="EMBL/GenBank/DDBJ databases">
        <authorList>
            <person name="Petersen C."/>
        </authorList>
    </citation>
    <scope>NUCLEOTIDE SEQUENCE</scope>
    <source>
        <strain evidence="6">IBT 35673</strain>
    </source>
</reference>
<dbReference type="Pfam" id="PF00668">
    <property type="entry name" value="Condensation"/>
    <property type="match status" value="1"/>
</dbReference>